<comment type="pathway">
    <text evidence="1">Secondary metabolite biosynthesis; hopanoid biosynthesis.</text>
</comment>
<name>A0A7W1WSD5_9BACL</name>
<dbReference type="Pfam" id="PF13243">
    <property type="entry name" value="SQHop_cyclase_C"/>
    <property type="match status" value="1"/>
</dbReference>
<dbReference type="GO" id="GO:0016104">
    <property type="term" value="P:triterpenoid biosynthetic process"/>
    <property type="evidence" value="ECO:0007669"/>
    <property type="project" value="InterPro"/>
</dbReference>
<dbReference type="NCBIfam" id="TIGR01787">
    <property type="entry name" value="squalene_cyclas"/>
    <property type="match status" value="1"/>
</dbReference>
<accession>A0A7W1WSD5</accession>
<dbReference type="InterPro" id="IPR006400">
    <property type="entry name" value="Hopene-cyclase"/>
</dbReference>
<evidence type="ECO:0000256" key="1">
    <source>
        <dbReference type="ARBA" id="ARBA00004999"/>
    </source>
</evidence>
<dbReference type="SUPFAM" id="SSF48239">
    <property type="entry name" value="Terpenoid cyclases/Protein prenyltransferases"/>
    <property type="match status" value="2"/>
</dbReference>
<evidence type="ECO:0000259" key="5">
    <source>
        <dbReference type="Pfam" id="PF13243"/>
    </source>
</evidence>
<comment type="similarity">
    <text evidence="2">Belongs to the terpene cyclase/mutase family.</text>
</comment>
<evidence type="ECO:0000256" key="2">
    <source>
        <dbReference type="ARBA" id="ARBA00009755"/>
    </source>
</evidence>
<sequence>MKYLYIEQVDQVIADLTQFLTKSQKTDGRWSFCFESGTMTDAYMILLMKLLGRSDSRFTGSLLQRILGKQTRDGTWKLFQDEKEGNLSATIDSSLALLYAGVRDRRDPLMRKAREFILEQGGTGQAGSLTKVILCLLGHLDWFYLPKIPVEIFLLPSWFPVHFFDFVGYTRVHVAPILLAADREFSVKLPGKSAVSEWLPPVKKPGYPDNRDHIWTKEEIRAAFAHVSLSGKELHTRAVQWGERFMLERIEPDGTLYSYFSSTFLMIVALLALGYKKNHPVIQKAMKGLYSFVWKSGQKAHLQETTSSVWDTSLILYALQEAGMKPDHPVVRRGLRYLLQRQHTRSGDWVIRNPGVLPGGWGFSDVNTMNPDVDDTAACLRALAPSVRQVRHKIPWDRGLSWLLSMQNKDGGWPAFERNTDKAWLKLLPFKDGRPVWGDPSTADLTGRTLEFLGREMRWTINHPIVRRGWNWLYRHQRPDGSWFGRWGISGIYGTWAALTGMAAVRVPRNHPVVRKGIQWLLSIQNRDGGWGESCYSDLRKRYVPLRASTPSQTAWALDALISFHDKPTPAIQSGVKCLLSLLEKESWESSYPTGAGLPGQFYIHYHSYRYIWPLLTLVHYRKKYKSG</sequence>
<dbReference type="InterPro" id="IPR018333">
    <property type="entry name" value="Squalene_cyclase"/>
</dbReference>
<organism evidence="7 8">
    <name type="scientific">Paenactinomyces guangxiensis</name>
    <dbReference type="NCBI Taxonomy" id="1490290"/>
    <lineage>
        <taxon>Bacteria</taxon>
        <taxon>Bacillati</taxon>
        <taxon>Bacillota</taxon>
        <taxon>Bacilli</taxon>
        <taxon>Bacillales</taxon>
        <taxon>Thermoactinomycetaceae</taxon>
        <taxon>Paenactinomyces</taxon>
    </lineage>
</organism>
<evidence type="ECO:0000256" key="4">
    <source>
        <dbReference type="ARBA" id="ARBA00023235"/>
    </source>
</evidence>
<comment type="caution">
    <text evidence="7">The sequence shown here is derived from an EMBL/GenBank/DDBJ whole genome shotgun (WGS) entry which is preliminary data.</text>
</comment>
<keyword evidence="3" id="KW-0677">Repeat</keyword>
<reference evidence="7 8" key="1">
    <citation type="submission" date="2020-07" db="EMBL/GenBank/DDBJ databases">
        <authorList>
            <person name="Feng H."/>
        </authorList>
    </citation>
    <scope>NUCLEOTIDE SEQUENCE [LARGE SCALE GENOMIC DNA]</scope>
    <source>
        <strain evidence="8">s-10</strain>
    </source>
</reference>
<dbReference type="InterPro" id="IPR008930">
    <property type="entry name" value="Terpenoid_cyclase/PrenylTrfase"/>
</dbReference>
<evidence type="ECO:0000313" key="8">
    <source>
        <dbReference type="Proteomes" id="UP000535491"/>
    </source>
</evidence>
<gene>
    <name evidence="7" type="primary">shc</name>
    <name evidence="7" type="ORF">H1191_12900</name>
</gene>
<keyword evidence="8" id="KW-1185">Reference proteome</keyword>
<proteinExistence type="inferred from homology"/>
<keyword evidence="4 7" id="KW-0413">Isomerase</keyword>
<dbReference type="AlphaFoldDB" id="A0A7W1WSD5"/>
<dbReference type="GO" id="GO:0051007">
    <property type="term" value="F:squalene-hopene cyclase activity"/>
    <property type="evidence" value="ECO:0007669"/>
    <property type="project" value="UniProtKB-EC"/>
</dbReference>
<evidence type="ECO:0000259" key="6">
    <source>
        <dbReference type="Pfam" id="PF13249"/>
    </source>
</evidence>
<dbReference type="EC" id="5.4.99.17" evidence="7"/>
<evidence type="ECO:0000256" key="3">
    <source>
        <dbReference type="ARBA" id="ARBA00022737"/>
    </source>
</evidence>
<dbReference type="Gene3D" id="1.50.10.20">
    <property type="match status" value="2"/>
</dbReference>
<dbReference type="RefSeq" id="WP_181752451.1">
    <property type="nucleotide sequence ID" value="NZ_JACEIQ010000013.1"/>
</dbReference>
<feature type="domain" description="Squalene cyclase N-terminal" evidence="6">
    <location>
        <begin position="14"/>
        <end position="296"/>
    </location>
</feature>
<dbReference type="UniPathway" id="UPA00337"/>
<dbReference type="PANTHER" id="PTHR11764">
    <property type="entry name" value="TERPENE CYCLASE/MUTASE FAMILY MEMBER"/>
    <property type="match status" value="1"/>
</dbReference>
<dbReference type="InterPro" id="IPR032697">
    <property type="entry name" value="SQ_cyclase_N"/>
</dbReference>
<dbReference type="Pfam" id="PF13249">
    <property type="entry name" value="SQHop_cyclase_N"/>
    <property type="match status" value="1"/>
</dbReference>
<protein>
    <submittedName>
        <fullName evidence="7">Squalene--hopene cyclase</fullName>
        <ecNumber evidence="7">5.4.99.17</ecNumber>
    </submittedName>
</protein>
<feature type="domain" description="Squalene cyclase C-terminal" evidence="5">
    <location>
        <begin position="307"/>
        <end position="623"/>
    </location>
</feature>
<evidence type="ECO:0000313" key="7">
    <source>
        <dbReference type="EMBL" id="MBA4495205.1"/>
    </source>
</evidence>
<dbReference type="SFLD" id="SFLDG01016">
    <property type="entry name" value="Prenyltransferase_Like_2"/>
    <property type="match status" value="1"/>
</dbReference>
<dbReference type="InterPro" id="IPR032696">
    <property type="entry name" value="SQ_cyclase_C"/>
</dbReference>
<dbReference type="GO" id="GO:0005811">
    <property type="term" value="C:lipid droplet"/>
    <property type="evidence" value="ECO:0007669"/>
    <property type="project" value="InterPro"/>
</dbReference>
<dbReference type="Proteomes" id="UP000535491">
    <property type="component" value="Unassembled WGS sequence"/>
</dbReference>
<dbReference type="PANTHER" id="PTHR11764:SF20">
    <property type="entry name" value="LANOSTEROL SYNTHASE"/>
    <property type="match status" value="1"/>
</dbReference>
<dbReference type="NCBIfam" id="TIGR01507">
    <property type="entry name" value="hopene_cyclase"/>
    <property type="match status" value="1"/>
</dbReference>
<dbReference type="EMBL" id="JACEIQ010000013">
    <property type="protein sequence ID" value="MBA4495205.1"/>
    <property type="molecule type" value="Genomic_DNA"/>
</dbReference>